<evidence type="ECO:0000313" key="3">
    <source>
        <dbReference type="Proteomes" id="UP000190890"/>
    </source>
</evidence>
<evidence type="ECO:0000256" key="1">
    <source>
        <dbReference type="SAM" id="Phobius"/>
    </source>
</evidence>
<comment type="caution">
    <text evidence="2">The sequence shown here is derived from an EMBL/GenBank/DDBJ whole genome shotgun (WGS) entry which is preliminary data.</text>
</comment>
<proteinExistence type="predicted"/>
<protein>
    <submittedName>
        <fullName evidence="2">Uncharacterized protein</fullName>
    </submittedName>
</protein>
<name>A0A1S8TYX7_9CLOT</name>
<dbReference type="AlphaFoldDB" id="A0A1S8TYX7"/>
<organism evidence="2 3">
    <name type="scientific">Clostridium puniceum</name>
    <dbReference type="NCBI Taxonomy" id="29367"/>
    <lineage>
        <taxon>Bacteria</taxon>
        <taxon>Bacillati</taxon>
        <taxon>Bacillota</taxon>
        <taxon>Clostridia</taxon>
        <taxon>Eubacteriales</taxon>
        <taxon>Clostridiaceae</taxon>
        <taxon>Clostridium</taxon>
    </lineage>
</organism>
<keyword evidence="1" id="KW-1133">Transmembrane helix</keyword>
<gene>
    <name evidence="2" type="ORF">CLPUN_00010</name>
</gene>
<keyword evidence="3" id="KW-1185">Reference proteome</keyword>
<sequence>MLNTTALDGGTTIGFSVTVTMHDALKLLPSAIVAVIVACPSFIAVTLPF</sequence>
<accession>A0A1S8TYX7</accession>
<feature type="transmembrane region" description="Helical" evidence="1">
    <location>
        <begin position="27"/>
        <end position="47"/>
    </location>
</feature>
<reference evidence="2 3" key="1">
    <citation type="submission" date="2016-05" db="EMBL/GenBank/DDBJ databases">
        <title>Microbial solvent formation.</title>
        <authorList>
            <person name="Poehlein A."/>
            <person name="Montoya Solano J.D."/>
            <person name="Flitsch S."/>
            <person name="Krabben P."/>
            <person name="Duerre P."/>
            <person name="Daniel R."/>
        </authorList>
    </citation>
    <scope>NUCLEOTIDE SEQUENCE [LARGE SCALE GENOMIC DNA]</scope>
    <source>
        <strain evidence="2 3">DSM 2619</strain>
    </source>
</reference>
<evidence type="ECO:0000313" key="2">
    <source>
        <dbReference type="EMBL" id="OOM82615.1"/>
    </source>
</evidence>
<keyword evidence="1" id="KW-0472">Membrane</keyword>
<dbReference type="Proteomes" id="UP000190890">
    <property type="component" value="Unassembled WGS sequence"/>
</dbReference>
<keyword evidence="1" id="KW-0812">Transmembrane</keyword>
<dbReference type="EMBL" id="LZZM01000001">
    <property type="protein sequence ID" value="OOM82615.1"/>
    <property type="molecule type" value="Genomic_DNA"/>
</dbReference>